<reference evidence="4" key="1">
    <citation type="journal article" date="2011" name="Appl. Environ. Microbiol.">
        <title>Genomic potential of Marinobacter aquaeolei, a biogeochemical 'opportunitroph'.</title>
        <authorList>
            <person name="Singer E."/>
            <person name="Webb E.A."/>
            <person name="Nelson W.C."/>
            <person name="Heidelberg J.F."/>
            <person name="Ivanova N."/>
            <person name="Pati A."/>
            <person name="Edwards K.J."/>
        </authorList>
    </citation>
    <scope>NUCLEOTIDE SEQUENCE [LARGE SCALE GENOMIC DNA]</scope>
    <source>
        <strain evidence="4">ATCC 700491 / DSM 11845 / VT8</strain>
    </source>
</reference>
<dbReference type="OrthoDB" id="6361295at2"/>
<dbReference type="Pfam" id="PF00582">
    <property type="entry name" value="Usp"/>
    <property type="match status" value="1"/>
</dbReference>
<dbReference type="Proteomes" id="UP000000998">
    <property type="component" value="Chromosome"/>
</dbReference>
<dbReference type="KEGG" id="maq:Maqu_1016"/>
<dbReference type="STRING" id="351348.Maqu_1016"/>
<evidence type="ECO:0000259" key="2">
    <source>
        <dbReference type="Pfam" id="PF00582"/>
    </source>
</evidence>
<dbReference type="InterPro" id="IPR006016">
    <property type="entry name" value="UspA"/>
</dbReference>
<dbReference type="SUPFAM" id="SSF52402">
    <property type="entry name" value="Adenine nucleotide alpha hydrolases-like"/>
    <property type="match status" value="1"/>
</dbReference>
<accession>A1TZD9</accession>
<evidence type="ECO:0000256" key="1">
    <source>
        <dbReference type="ARBA" id="ARBA00008791"/>
    </source>
</evidence>
<dbReference type="CDD" id="cd00293">
    <property type="entry name" value="USP-like"/>
    <property type="match status" value="1"/>
</dbReference>
<comment type="similarity">
    <text evidence="1">Belongs to the universal stress protein A family.</text>
</comment>
<dbReference type="PANTHER" id="PTHR46268:SF6">
    <property type="entry name" value="UNIVERSAL STRESS PROTEIN UP12"/>
    <property type="match status" value="1"/>
</dbReference>
<evidence type="ECO:0000313" key="4">
    <source>
        <dbReference type="Proteomes" id="UP000000998"/>
    </source>
</evidence>
<dbReference type="AlphaFoldDB" id="A1TZD9"/>
<feature type="domain" description="UspA" evidence="2">
    <location>
        <begin position="21"/>
        <end position="169"/>
    </location>
</feature>
<dbReference type="HOGENOM" id="CLU_086316_0_0_6"/>
<sequence length="293" mass="31190">MAMADTTVSHKTPEPDPAVVRRILVLLDGSRRSLAALEAAADIARAQQAEVLGIFVEEVNLLRSAGYGFAREVGRSSGVARPMDVDALEVRMQATAEKLRRTLERTLAPWGVAQALRLCRGEVVEQVLGLVQPDDLLVLGGAGWSGISSFKLGSTARGLLRQAPGDVLLWPESRSLPPGRVVVLLNHDQGANHRAVRVGVELARRGQRALTVLVRSEAADDPELLGELAAMLEAGGIAARVRCLPKAGAAAMARAVREEGAAQLVISRQCSLFEQQGAESLLCQLNLPVTITP</sequence>
<dbReference type="InterPro" id="IPR006015">
    <property type="entry name" value="Universal_stress_UspA"/>
</dbReference>
<dbReference type="PANTHER" id="PTHR46268">
    <property type="entry name" value="STRESS RESPONSE PROTEIN NHAX"/>
    <property type="match status" value="1"/>
</dbReference>
<name>A1TZD9_MARN8</name>
<dbReference type="EMBL" id="CP000514">
    <property type="protein sequence ID" value="ABM18108.1"/>
    <property type="molecule type" value="Genomic_DNA"/>
</dbReference>
<dbReference type="PRINTS" id="PR01438">
    <property type="entry name" value="UNVRSLSTRESS"/>
</dbReference>
<dbReference type="eggNOG" id="COG0589">
    <property type="taxonomic scope" value="Bacteria"/>
</dbReference>
<organism evidence="3 4">
    <name type="scientific">Marinobacter nauticus (strain ATCC 700491 / DSM 11845 / VT8)</name>
    <name type="common">Marinobacter aquaeolei</name>
    <dbReference type="NCBI Taxonomy" id="351348"/>
    <lineage>
        <taxon>Bacteria</taxon>
        <taxon>Pseudomonadati</taxon>
        <taxon>Pseudomonadota</taxon>
        <taxon>Gammaproteobacteria</taxon>
        <taxon>Pseudomonadales</taxon>
        <taxon>Marinobacteraceae</taxon>
        <taxon>Marinobacter</taxon>
    </lineage>
</organism>
<proteinExistence type="inferred from homology"/>
<protein>
    <submittedName>
        <fullName evidence="3">UspA domain protein</fullName>
    </submittedName>
</protein>
<evidence type="ECO:0000313" key="3">
    <source>
        <dbReference type="EMBL" id="ABM18108.1"/>
    </source>
</evidence>
<dbReference type="Gene3D" id="3.40.50.12370">
    <property type="match status" value="1"/>
</dbReference>
<gene>
    <name evidence="3" type="ordered locus">Maqu_1016</name>
</gene>